<name>A0A452J475_9SAUR</name>
<organism evidence="2 3">
    <name type="scientific">Gopherus agassizii</name>
    <name type="common">Agassiz's desert tortoise</name>
    <dbReference type="NCBI Taxonomy" id="38772"/>
    <lineage>
        <taxon>Eukaryota</taxon>
        <taxon>Metazoa</taxon>
        <taxon>Chordata</taxon>
        <taxon>Craniata</taxon>
        <taxon>Vertebrata</taxon>
        <taxon>Euteleostomi</taxon>
        <taxon>Archelosauria</taxon>
        <taxon>Testudinata</taxon>
        <taxon>Testudines</taxon>
        <taxon>Cryptodira</taxon>
        <taxon>Durocryptodira</taxon>
        <taxon>Testudinoidea</taxon>
        <taxon>Testudinidae</taxon>
        <taxon>Gopherus</taxon>
    </lineage>
</organism>
<accession>A0A452J475</accession>
<reference evidence="2" key="3">
    <citation type="submission" date="2025-09" db="UniProtKB">
        <authorList>
            <consortium name="Ensembl"/>
        </authorList>
    </citation>
    <scope>IDENTIFICATION</scope>
</reference>
<dbReference type="Ensembl" id="ENSGAGT00000039894.1">
    <property type="protein sequence ID" value="ENSGAGP00000035233.1"/>
    <property type="gene ID" value="ENSGAGG00000025046.1"/>
</dbReference>
<protein>
    <submittedName>
        <fullName evidence="2">Uncharacterized protein</fullName>
    </submittedName>
</protein>
<dbReference type="AlphaFoldDB" id="A0A452J475"/>
<dbReference type="Proteomes" id="UP000291020">
    <property type="component" value="Unassembled WGS sequence"/>
</dbReference>
<reference evidence="3" key="1">
    <citation type="journal article" date="2017" name="PLoS ONE">
        <title>The Agassiz's desert tortoise genome provides a resource for the conservation of a threatened species.</title>
        <authorList>
            <person name="Tollis M."/>
            <person name="DeNardo D.F."/>
            <person name="Cornelius J.A."/>
            <person name="Dolby G.A."/>
            <person name="Edwards T."/>
            <person name="Henen B.T."/>
            <person name="Karl A.E."/>
            <person name="Murphy R.W."/>
            <person name="Kusumi K."/>
        </authorList>
    </citation>
    <scope>NUCLEOTIDE SEQUENCE [LARGE SCALE GENOMIC DNA]</scope>
</reference>
<reference evidence="2" key="2">
    <citation type="submission" date="2025-08" db="UniProtKB">
        <authorList>
            <consortium name="Ensembl"/>
        </authorList>
    </citation>
    <scope>IDENTIFICATION</scope>
</reference>
<feature type="compositionally biased region" description="Low complexity" evidence="1">
    <location>
        <begin position="12"/>
        <end position="24"/>
    </location>
</feature>
<evidence type="ECO:0000256" key="1">
    <source>
        <dbReference type="SAM" id="MobiDB-lite"/>
    </source>
</evidence>
<proteinExistence type="predicted"/>
<evidence type="ECO:0000313" key="2">
    <source>
        <dbReference type="Ensembl" id="ENSGAGP00000035233.1"/>
    </source>
</evidence>
<keyword evidence="3" id="KW-1185">Reference proteome</keyword>
<sequence length="123" mass="13090">SALPTPVPLPLPAASSAPRAHSQSLANPLPCLQSTPATHPWPCPNPANPCCIPPWPCLKPACPTYPLSPTPHPLPCLQPAPCPLLPCSSRTVTLHTCFNEVGREQLGPTHVKQQSLITNQQHI</sequence>
<feature type="compositionally biased region" description="Pro residues" evidence="1">
    <location>
        <begin position="1"/>
        <end position="11"/>
    </location>
</feature>
<evidence type="ECO:0000313" key="3">
    <source>
        <dbReference type="Proteomes" id="UP000291020"/>
    </source>
</evidence>
<feature type="region of interest" description="Disordered" evidence="1">
    <location>
        <begin position="1"/>
        <end position="24"/>
    </location>
</feature>